<dbReference type="AlphaFoldDB" id="A0A7M5VB37"/>
<dbReference type="SUPFAM" id="SSF52161">
    <property type="entry name" value="Ribosomal protein L13"/>
    <property type="match status" value="1"/>
</dbReference>
<sequence>MPFQSRFAKSFLTNARVWYLIDARDQINGKLAAYICAILQGKIKPTYHPLSDLGDHVVVTNCKDIAMSGERPWETKIYRHHTGYPGGLKEIKARDVHKKDPCEILWRSVRGQMPKTRNRNRDMKRLHLFVDDKHPFASNIYAKLLPPHPMPKRLDEYTAHEIQNYPKLF</sequence>
<dbReference type="PANTHER" id="PTHR11545:SF2">
    <property type="entry name" value="LARGE RIBOSOMAL SUBUNIT PROTEIN UL13M"/>
    <property type="match status" value="1"/>
</dbReference>
<evidence type="ECO:0000256" key="2">
    <source>
        <dbReference type="ARBA" id="ARBA00006227"/>
    </source>
</evidence>
<dbReference type="HAMAP" id="MF_01366">
    <property type="entry name" value="Ribosomal_uL13"/>
    <property type="match status" value="1"/>
</dbReference>
<dbReference type="InterPro" id="IPR005823">
    <property type="entry name" value="Ribosomal_uL13_bac-type"/>
</dbReference>
<dbReference type="NCBIfam" id="TIGR01066">
    <property type="entry name" value="rplM_bact"/>
    <property type="match status" value="1"/>
</dbReference>
<evidence type="ECO:0000256" key="6">
    <source>
        <dbReference type="ARBA" id="ARBA00068950"/>
    </source>
</evidence>
<dbReference type="EnsemblMetazoa" id="CLYHEMT006813.1">
    <property type="protein sequence ID" value="CLYHEMP006813.1"/>
    <property type="gene ID" value="CLYHEMG006813"/>
</dbReference>
<protein>
    <recommendedName>
        <fullName evidence="6">Large ribosomal subunit protein uL13m</fullName>
    </recommendedName>
    <alternativeName>
        <fullName evidence="7">39S ribosomal protein L13, mitochondrial</fullName>
    </alternativeName>
</protein>
<reference evidence="8" key="1">
    <citation type="submission" date="2021-01" db="UniProtKB">
        <authorList>
            <consortium name="EnsemblMetazoa"/>
        </authorList>
    </citation>
    <scope>IDENTIFICATION</scope>
</reference>
<dbReference type="PANTHER" id="PTHR11545">
    <property type="entry name" value="RIBOSOMAL PROTEIN L13"/>
    <property type="match status" value="1"/>
</dbReference>
<dbReference type="Pfam" id="PF00572">
    <property type="entry name" value="Ribosomal_L13"/>
    <property type="match status" value="1"/>
</dbReference>
<comment type="similarity">
    <text evidence="2">Belongs to the universal ribosomal protein uL13 family.</text>
</comment>
<keyword evidence="3" id="KW-0689">Ribosomal protein</keyword>
<keyword evidence="4" id="KW-0496">Mitochondrion</keyword>
<organism evidence="8 9">
    <name type="scientific">Clytia hemisphaerica</name>
    <dbReference type="NCBI Taxonomy" id="252671"/>
    <lineage>
        <taxon>Eukaryota</taxon>
        <taxon>Metazoa</taxon>
        <taxon>Cnidaria</taxon>
        <taxon>Hydrozoa</taxon>
        <taxon>Hydroidolina</taxon>
        <taxon>Leptothecata</taxon>
        <taxon>Obeliida</taxon>
        <taxon>Clytiidae</taxon>
        <taxon>Clytia</taxon>
    </lineage>
</organism>
<dbReference type="GO" id="GO:0003735">
    <property type="term" value="F:structural constituent of ribosome"/>
    <property type="evidence" value="ECO:0007669"/>
    <property type="project" value="InterPro"/>
</dbReference>
<dbReference type="CDD" id="cd00392">
    <property type="entry name" value="Ribosomal_L13"/>
    <property type="match status" value="1"/>
</dbReference>
<keyword evidence="5" id="KW-0687">Ribonucleoprotein</keyword>
<dbReference type="InterPro" id="IPR005822">
    <property type="entry name" value="Ribosomal_uL13"/>
</dbReference>
<dbReference type="OrthoDB" id="274622at2759"/>
<accession>A0A7M5VB37</accession>
<dbReference type="FunFam" id="3.90.1180.10:FF:000030">
    <property type="entry name" value="39S ribosomal protein L13, mitochondrial"/>
    <property type="match status" value="1"/>
</dbReference>
<evidence type="ECO:0000256" key="5">
    <source>
        <dbReference type="ARBA" id="ARBA00023274"/>
    </source>
</evidence>
<evidence type="ECO:0000256" key="7">
    <source>
        <dbReference type="ARBA" id="ARBA00075605"/>
    </source>
</evidence>
<dbReference type="InterPro" id="IPR036899">
    <property type="entry name" value="Ribosomal_uL13_sf"/>
</dbReference>
<proteinExistence type="inferred from homology"/>
<dbReference type="Gene3D" id="3.90.1180.10">
    <property type="entry name" value="Ribosomal protein L13"/>
    <property type="match status" value="1"/>
</dbReference>
<dbReference type="RefSeq" id="XP_066931866.1">
    <property type="nucleotide sequence ID" value="XM_067075765.1"/>
</dbReference>
<evidence type="ECO:0000313" key="9">
    <source>
        <dbReference type="Proteomes" id="UP000594262"/>
    </source>
</evidence>
<dbReference type="GO" id="GO:0017148">
    <property type="term" value="P:negative regulation of translation"/>
    <property type="evidence" value="ECO:0007669"/>
    <property type="project" value="TreeGrafter"/>
</dbReference>
<name>A0A7M5VB37_9CNID</name>
<dbReference type="GeneID" id="136819531"/>
<dbReference type="GO" id="GO:0005762">
    <property type="term" value="C:mitochondrial large ribosomal subunit"/>
    <property type="evidence" value="ECO:0007669"/>
    <property type="project" value="TreeGrafter"/>
</dbReference>
<evidence type="ECO:0000256" key="1">
    <source>
        <dbReference type="ARBA" id="ARBA00004173"/>
    </source>
</evidence>
<comment type="subcellular location">
    <subcellularLocation>
        <location evidence="1">Mitochondrion</location>
    </subcellularLocation>
</comment>
<dbReference type="GO" id="GO:0003729">
    <property type="term" value="F:mRNA binding"/>
    <property type="evidence" value="ECO:0007669"/>
    <property type="project" value="TreeGrafter"/>
</dbReference>
<evidence type="ECO:0000313" key="8">
    <source>
        <dbReference type="EnsemblMetazoa" id="CLYHEMP006813.1"/>
    </source>
</evidence>
<evidence type="ECO:0000256" key="4">
    <source>
        <dbReference type="ARBA" id="ARBA00023128"/>
    </source>
</evidence>
<dbReference type="Proteomes" id="UP000594262">
    <property type="component" value="Unplaced"/>
</dbReference>
<evidence type="ECO:0000256" key="3">
    <source>
        <dbReference type="ARBA" id="ARBA00022980"/>
    </source>
</evidence>
<dbReference type="GO" id="GO:0006412">
    <property type="term" value="P:translation"/>
    <property type="evidence" value="ECO:0007669"/>
    <property type="project" value="InterPro"/>
</dbReference>
<keyword evidence="9" id="KW-1185">Reference proteome</keyword>
<dbReference type="PIRSF" id="PIRSF002181">
    <property type="entry name" value="Ribosomal_L13"/>
    <property type="match status" value="1"/>
</dbReference>